<dbReference type="PROSITE" id="PS00925">
    <property type="entry name" value="OLEEI"/>
    <property type="match status" value="1"/>
</dbReference>
<gene>
    <name evidence="4" type="ORF">K2173_001642</name>
</gene>
<evidence type="ECO:0000256" key="2">
    <source>
        <dbReference type="ARBA" id="ARBA00023157"/>
    </source>
</evidence>
<evidence type="ECO:0000256" key="3">
    <source>
        <dbReference type="SAM" id="SignalP"/>
    </source>
</evidence>
<evidence type="ECO:0000313" key="4">
    <source>
        <dbReference type="EMBL" id="KAJ8761508.1"/>
    </source>
</evidence>
<dbReference type="InterPro" id="IPR006040">
    <property type="entry name" value="Allergen_Ole_e_I_CS"/>
</dbReference>
<dbReference type="AlphaFoldDB" id="A0AAV8T5K3"/>
<accession>A0AAV8T5K3</accession>
<dbReference type="PANTHER" id="PTHR31614:SF2">
    <property type="entry name" value="F28N24.16 PROTEIN"/>
    <property type="match status" value="1"/>
</dbReference>
<dbReference type="InterPro" id="IPR006041">
    <property type="entry name" value="Pollen_Ole_e1_allergen"/>
</dbReference>
<proteinExistence type="inferred from homology"/>
<sequence>MEKLAKKITFLVSVLCFLSLLSSTYGHTDRFMVEGKVYCDNCRTQFITRISQFMKGAKVRLECKEMEGGSLTFSEEAETNESGTYIIEVDGDHEDDLCEIIPVKSGDPNCSEISNDDYLKKAARISVTSNNGIISGVRQANPLGFMTKEAKPECKEVLRELGFSATGLVNN</sequence>
<keyword evidence="5" id="KW-1185">Reference proteome</keyword>
<dbReference type="PANTHER" id="PTHR31614">
    <property type="entry name" value="PROTEIN DOWNSTREAM OF FLC-RELATED"/>
    <property type="match status" value="1"/>
</dbReference>
<dbReference type="Pfam" id="PF01190">
    <property type="entry name" value="Pollen_Ole_e_1"/>
    <property type="match status" value="1"/>
</dbReference>
<evidence type="ECO:0000313" key="5">
    <source>
        <dbReference type="Proteomes" id="UP001159364"/>
    </source>
</evidence>
<comment type="similarity">
    <text evidence="1">Belongs to the Ole e I family.</text>
</comment>
<name>A0AAV8T5K3_9ROSI</name>
<dbReference type="GO" id="GO:0005615">
    <property type="term" value="C:extracellular space"/>
    <property type="evidence" value="ECO:0007669"/>
    <property type="project" value="InterPro"/>
</dbReference>
<reference evidence="4 5" key="1">
    <citation type="submission" date="2021-09" db="EMBL/GenBank/DDBJ databases">
        <title>Genomic insights and catalytic innovation underlie evolution of tropane alkaloids biosynthesis.</title>
        <authorList>
            <person name="Wang Y.-J."/>
            <person name="Tian T."/>
            <person name="Huang J.-P."/>
            <person name="Huang S.-X."/>
        </authorList>
    </citation>
    <scope>NUCLEOTIDE SEQUENCE [LARGE SCALE GENOMIC DNA]</scope>
    <source>
        <strain evidence="4">KIB-2018</strain>
        <tissue evidence="4">Leaf</tissue>
    </source>
</reference>
<comment type="caution">
    <text evidence="4">The sequence shown here is derived from an EMBL/GenBank/DDBJ whole genome shotgun (WGS) entry which is preliminary data.</text>
</comment>
<dbReference type="Proteomes" id="UP001159364">
    <property type="component" value="Linkage Group LG06"/>
</dbReference>
<dbReference type="EMBL" id="JAIWQS010000006">
    <property type="protein sequence ID" value="KAJ8761508.1"/>
    <property type="molecule type" value="Genomic_DNA"/>
</dbReference>
<evidence type="ECO:0000256" key="1">
    <source>
        <dbReference type="ARBA" id="ARBA00010049"/>
    </source>
</evidence>
<organism evidence="4 5">
    <name type="scientific">Erythroxylum novogranatense</name>
    <dbReference type="NCBI Taxonomy" id="1862640"/>
    <lineage>
        <taxon>Eukaryota</taxon>
        <taxon>Viridiplantae</taxon>
        <taxon>Streptophyta</taxon>
        <taxon>Embryophyta</taxon>
        <taxon>Tracheophyta</taxon>
        <taxon>Spermatophyta</taxon>
        <taxon>Magnoliopsida</taxon>
        <taxon>eudicotyledons</taxon>
        <taxon>Gunneridae</taxon>
        <taxon>Pentapetalae</taxon>
        <taxon>rosids</taxon>
        <taxon>fabids</taxon>
        <taxon>Malpighiales</taxon>
        <taxon>Erythroxylaceae</taxon>
        <taxon>Erythroxylum</taxon>
    </lineage>
</organism>
<keyword evidence="3" id="KW-0732">Signal</keyword>
<feature type="signal peptide" evidence="3">
    <location>
        <begin position="1"/>
        <end position="26"/>
    </location>
</feature>
<protein>
    <recommendedName>
        <fullName evidence="6">Olee1-like protein</fullName>
    </recommendedName>
</protein>
<feature type="chain" id="PRO_5043339362" description="Olee1-like protein" evidence="3">
    <location>
        <begin position="27"/>
        <end position="171"/>
    </location>
</feature>
<keyword evidence="2" id="KW-1015">Disulfide bond</keyword>
<evidence type="ECO:0008006" key="6">
    <source>
        <dbReference type="Google" id="ProtNLM"/>
    </source>
</evidence>